<evidence type="ECO:0000313" key="3">
    <source>
        <dbReference type="Proteomes" id="UP000265520"/>
    </source>
</evidence>
<name>A0A392UCI7_9FABA</name>
<keyword evidence="3" id="KW-1185">Reference proteome</keyword>
<dbReference type="EMBL" id="LXQA010769506">
    <property type="protein sequence ID" value="MCI70136.1"/>
    <property type="molecule type" value="Genomic_DNA"/>
</dbReference>
<comment type="caution">
    <text evidence="2">The sequence shown here is derived from an EMBL/GenBank/DDBJ whole genome shotgun (WGS) entry which is preliminary data.</text>
</comment>
<feature type="compositionally biased region" description="Basic and acidic residues" evidence="1">
    <location>
        <begin position="40"/>
        <end position="56"/>
    </location>
</feature>
<organism evidence="2 3">
    <name type="scientific">Trifolium medium</name>
    <dbReference type="NCBI Taxonomy" id="97028"/>
    <lineage>
        <taxon>Eukaryota</taxon>
        <taxon>Viridiplantae</taxon>
        <taxon>Streptophyta</taxon>
        <taxon>Embryophyta</taxon>
        <taxon>Tracheophyta</taxon>
        <taxon>Spermatophyta</taxon>
        <taxon>Magnoliopsida</taxon>
        <taxon>eudicotyledons</taxon>
        <taxon>Gunneridae</taxon>
        <taxon>Pentapetalae</taxon>
        <taxon>rosids</taxon>
        <taxon>fabids</taxon>
        <taxon>Fabales</taxon>
        <taxon>Fabaceae</taxon>
        <taxon>Papilionoideae</taxon>
        <taxon>50 kb inversion clade</taxon>
        <taxon>NPAAA clade</taxon>
        <taxon>Hologalegina</taxon>
        <taxon>IRL clade</taxon>
        <taxon>Trifolieae</taxon>
        <taxon>Trifolium</taxon>
    </lineage>
</organism>
<evidence type="ECO:0000313" key="2">
    <source>
        <dbReference type="EMBL" id="MCI70136.1"/>
    </source>
</evidence>
<accession>A0A392UCI7</accession>
<sequence length="56" mass="5734">MVGEGKKTYGGILNLAATSKASVPKRSTIRAGGNTVGGAEGEKGVAERRERSEDGE</sequence>
<protein>
    <submittedName>
        <fullName evidence="2">Uncharacterized protein</fullName>
    </submittedName>
</protein>
<dbReference type="AlphaFoldDB" id="A0A392UCI7"/>
<evidence type="ECO:0000256" key="1">
    <source>
        <dbReference type="SAM" id="MobiDB-lite"/>
    </source>
</evidence>
<reference evidence="2 3" key="1">
    <citation type="journal article" date="2018" name="Front. Plant Sci.">
        <title>Red Clover (Trifolium pratense) and Zigzag Clover (T. medium) - A Picture of Genomic Similarities and Differences.</title>
        <authorList>
            <person name="Dluhosova J."/>
            <person name="Istvanek J."/>
            <person name="Nedelnik J."/>
            <person name="Repkova J."/>
        </authorList>
    </citation>
    <scope>NUCLEOTIDE SEQUENCE [LARGE SCALE GENOMIC DNA]</scope>
    <source>
        <strain evidence="3">cv. 10/8</strain>
        <tissue evidence="2">Leaf</tissue>
    </source>
</reference>
<feature type="region of interest" description="Disordered" evidence="1">
    <location>
        <begin position="18"/>
        <end position="56"/>
    </location>
</feature>
<dbReference type="Proteomes" id="UP000265520">
    <property type="component" value="Unassembled WGS sequence"/>
</dbReference>
<proteinExistence type="predicted"/>